<evidence type="ECO:0000259" key="2">
    <source>
        <dbReference type="Pfam" id="PF00823"/>
    </source>
</evidence>
<dbReference type="InterPro" id="IPR000030">
    <property type="entry name" value="PPE_dom"/>
</dbReference>
<dbReference type="InterPro" id="IPR038332">
    <property type="entry name" value="PPE_sf"/>
</dbReference>
<dbReference type="SUPFAM" id="SSF140459">
    <property type="entry name" value="PE/PPE dimer-like"/>
    <property type="match status" value="1"/>
</dbReference>
<keyword evidence="5" id="KW-1185">Reference proteome</keyword>
<evidence type="ECO:0000313" key="5">
    <source>
        <dbReference type="Proteomes" id="UP000192693"/>
    </source>
</evidence>
<dbReference type="PANTHER" id="PTHR46766:SF1">
    <property type="entry name" value="GLUTAMINE-RICH PROTEIN 2"/>
    <property type="match status" value="1"/>
</dbReference>
<accession>A0ABX3RXG4</accession>
<evidence type="ECO:0008006" key="6">
    <source>
        <dbReference type="Google" id="ProtNLM"/>
    </source>
</evidence>
<gene>
    <name evidence="4" type="ORF">BST10_05220</name>
</gene>
<dbReference type="InterPro" id="IPR022171">
    <property type="entry name" value="PPE_C"/>
</dbReference>
<comment type="caution">
    <text evidence="4">The sequence shown here is derived from an EMBL/GenBank/DDBJ whole genome shotgun (WGS) entry which is preliminary data.</text>
</comment>
<dbReference type="RefSeq" id="WP_083036844.1">
    <property type="nucleotide sequence ID" value="NZ_JACKSG010000352.1"/>
</dbReference>
<dbReference type="Proteomes" id="UP000192693">
    <property type="component" value="Unassembled WGS sequence"/>
</dbReference>
<dbReference type="EMBL" id="MVHC01000004">
    <property type="protein sequence ID" value="OQZ98222.1"/>
    <property type="molecule type" value="Genomic_DNA"/>
</dbReference>
<feature type="domain" description="PPE family C-terminal" evidence="3">
    <location>
        <begin position="314"/>
        <end position="386"/>
    </location>
</feature>
<dbReference type="Gene3D" id="1.20.1260.20">
    <property type="entry name" value="PPE superfamily"/>
    <property type="match status" value="1"/>
</dbReference>
<reference evidence="4 5" key="1">
    <citation type="submission" date="2016-12" db="EMBL/GenBank/DDBJ databases">
        <title>The new phylogeny of genus Mycobacterium.</title>
        <authorList>
            <person name="Tortoli E."/>
            <person name="Trovato A."/>
            <person name="Cirillo D.M."/>
        </authorList>
    </citation>
    <scope>NUCLEOTIDE SEQUENCE [LARGE SCALE GENOMIC DNA]</scope>
    <source>
        <strain evidence="4 5">DSM 45454</strain>
    </source>
</reference>
<organism evidence="4 5">
    <name type="scientific">Mycolicibacter algericus DSM 45454</name>
    <dbReference type="NCBI Taxonomy" id="723879"/>
    <lineage>
        <taxon>Bacteria</taxon>
        <taxon>Bacillati</taxon>
        <taxon>Actinomycetota</taxon>
        <taxon>Actinomycetes</taxon>
        <taxon>Mycobacteriales</taxon>
        <taxon>Mycobacteriaceae</taxon>
        <taxon>Mycolicibacter</taxon>
    </lineage>
</organism>
<name>A0ABX3RXG4_MYCAL</name>
<protein>
    <recommendedName>
        <fullName evidence="6">PPE family protein</fullName>
    </recommendedName>
</protein>
<evidence type="ECO:0000256" key="1">
    <source>
        <dbReference type="ARBA" id="ARBA00010652"/>
    </source>
</evidence>
<comment type="similarity">
    <text evidence="1">Belongs to the mycobacterial PPE family.</text>
</comment>
<dbReference type="Pfam" id="PF12484">
    <property type="entry name" value="PPE-SVP"/>
    <property type="match status" value="1"/>
</dbReference>
<evidence type="ECO:0000313" key="4">
    <source>
        <dbReference type="EMBL" id="OQZ98222.1"/>
    </source>
</evidence>
<proteinExistence type="inferred from homology"/>
<sequence length="423" mass="40814">MEFAATPPEVHSGLMYSGAGPGPLLAAAAAWAGLAGELHAAAAAYRSVIADLAGSWHGPSAMSMAVAATPYAEWIGATALRVEHVAAQVAAAAAAYEAAFAAHVPPPVIAANRSLHMTLVATNLLGQNTPAIAATDALYAEMWAQDAAAMYAYAGSAAAATQVSVFDPAPEAADLAAVTRAVTAAENAGVRTASAAPSRVSQLMSAVPRALQNLNPSPAQAAPSLGDVGSGIGDIGKLLGDLVGPYSPLGHLSNLGSGWLIAGQLVGLAQNPPGVAGVLSGPAPVTGALGPLTGGYISSQLPLSAVGSTGATVAASAGQASMVGSLSVPASWATAAPAGKALPAALSGSPASAGAAAFAVEGSSTAMFNEMALSSLAGRALGGTAVQSVAGGAARVIDKAPDTEALTTATILVIPVPEEGGGS</sequence>
<dbReference type="Pfam" id="PF00823">
    <property type="entry name" value="PPE"/>
    <property type="match status" value="1"/>
</dbReference>
<dbReference type="PANTHER" id="PTHR46766">
    <property type="entry name" value="GLUTAMINE-RICH PROTEIN 2"/>
    <property type="match status" value="1"/>
</dbReference>
<evidence type="ECO:0000259" key="3">
    <source>
        <dbReference type="Pfam" id="PF12484"/>
    </source>
</evidence>
<feature type="domain" description="PPE" evidence="2">
    <location>
        <begin position="3"/>
        <end position="163"/>
    </location>
</feature>